<dbReference type="SUPFAM" id="SSF52540">
    <property type="entry name" value="P-loop containing nucleoside triphosphate hydrolases"/>
    <property type="match status" value="1"/>
</dbReference>
<gene>
    <name evidence="20" type="ORF">SAMN05720469_11121</name>
</gene>
<dbReference type="GO" id="GO:0005524">
    <property type="term" value="F:ATP binding"/>
    <property type="evidence" value="ECO:0007669"/>
    <property type="project" value="UniProtKB-UniRule"/>
</dbReference>
<dbReference type="InterPro" id="IPR014017">
    <property type="entry name" value="DNA_helicase_UvrD-like_C"/>
</dbReference>
<evidence type="ECO:0000259" key="19">
    <source>
        <dbReference type="PROSITE" id="PS51217"/>
    </source>
</evidence>
<organism evidence="20 21">
    <name type="scientific">Fibrobacter intestinalis</name>
    <dbReference type="NCBI Taxonomy" id="28122"/>
    <lineage>
        <taxon>Bacteria</taxon>
        <taxon>Pseudomonadati</taxon>
        <taxon>Fibrobacterota</taxon>
        <taxon>Fibrobacteria</taxon>
        <taxon>Fibrobacterales</taxon>
        <taxon>Fibrobacteraceae</taxon>
        <taxon>Fibrobacter</taxon>
    </lineage>
</organism>
<evidence type="ECO:0000256" key="10">
    <source>
        <dbReference type="ARBA" id="ARBA00023125"/>
    </source>
</evidence>
<sequence>MTDEKKNENLFAIENFEPQKNLCIEASAGTGKTYTIRKIVAKLVESGVPLSKILLVTYTEKAAGELRDRIRAEMQEGLQNQNLKGKFAKALSEVDTASIGTIHSFCQKTLRDFAYESNVPFALNMVSDDAVSLFMDKLMRDDWAEELAELQKDDSPKVNLKTIQETLANALKNYDGKMEIIIPPKNFDDCLEKNPELKRNWEILQKNEGKSYRAKGKSQPIQVKALVEKIQEKNSSNFTSLGTELKVPTDTPELNEALAYFYEHRQKENLFESNPMNHFVATHIRDAYDKFQRQKLENKQQSFNDMIEQVRDAVVTENIETPTPLCQKLRENYTYAIVDEFQDTNQNQWDIFKTVFLDSSENYIIVVGDPKQSIYSFQGADLEVYKSARNAICQENPYRLATNYRSTNEMVEACNALFSGNYFTDIDFKSSKYSERVSPPKINEEAYKPICWATNATKENFAHFAVQKILQLMTMKDSKTAFQYFNKEENKHENLRFSHIAVLARTRTELEWIESAMGRAGIPFVRYKDSNLFKGREAFEWITLLKALAAPDFSGKNQQLLKTALVTDFFRYKLKEVDSQDFAKPNNPEIGKFLKWKALLKKRRYAQLQEQIYKDTQIDKYLCEASKLQAFAKIQQIGSYIFDYLYKNASGLDELVKHLEGLSLSKENADDEDGNLVSKGSDFDAVQVMTIHASKGLQFPVVISVAGFTGKNNNAKGPYSYRSESKKFLGFDTLAKQKRQSEETEEWRRLFYVAYTRAESLLVLPYYKKWGKGLEFLNNFQNIDEKFVDSQDLEATTLENFQELKKKTSEILKEMVKGKTETSSEKDSAPIEKLNNALPAKSIYQHSYSSLSHNEKNDSDEVSSNGKNSHPDGSETSAGTLNQVSEVDLNPIPILPPSARRVEENTVKGVRNYPKGAKLGNAMHRIFELTDFEKIGSLESAEAAANDTAFNKLIQEEFKSEGFAIHKHADWEKQSAYFVWNTLNAQLPEIQGNRYLEKNFSLREIPATNRKAEMEFQMNADGLEKNLQNYCKGFMDLLFKRGEYYSILDWKSDVLENYGVGNEEISGTQEKVDSDYAVQRVLYSYCLIQWLKSFYNESEEEIFERHFGGVYYVFFRGCQKDTSFGIYAQTWENFAALKKAFEQVKELMYRKLKNAKNGEEEN</sequence>
<dbReference type="Gene3D" id="1.10.486.10">
    <property type="entry name" value="PCRA, domain 4"/>
    <property type="match status" value="1"/>
</dbReference>
<dbReference type="Proteomes" id="UP000184275">
    <property type="component" value="Unassembled WGS sequence"/>
</dbReference>
<dbReference type="GO" id="GO:0000725">
    <property type="term" value="P:recombinational repair"/>
    <property type="evidence" value="ECO:0007669"/>
    <property type="project" value="TreeGrafter"/>
</dbReference>
<evidence type="ECO:0000256" key="11">
    <source>
        <dbReference type="ARBA" id="ARBA00023204"/>
    </source>
</evidence>
<keyword evidence="1" id="KW-0540">Nuclease</keyword>
<evidence type="ECO:0000256" key="14">
    <source>
        <dbReference type="ARBA" id="ARBA00034808"/>
    </source>
</evidence>
<dbReference type="InterPro" id="IPR027417">
    <property type="entry name" value="P-loop_NTPase"/>
</dbReference>
<feature type="region of interest" description="Disordered" evidence="17">
    <location>
        <begin position="849"/>
        <end position="896"/>
    </location>
</feature>
<dbReference type="GO" id="GO:0005829">
    <property type="term" value="C:cytosol"/>
    <property type="evidence" value="ECO:0007669"/>
    <property type="project" value="TreeGrafter"/>
</dbReference>
<evidence type="ECO:0000256" key="3">
    <source>
        <dbReference type="ARBA" id="ARBA00022741"/>
    </source>
</evidence>
<evidence type="ECO:0000256" key="7">
    <source>
        <dbReference type="ARBA" id="ARBA00022839"/>
    </source>
</evidence>
<dbReference type="Pfam" id="PF00580">
    <property type="entry name" value="UvrD-helicase"/>
    <property type="match status" value="1"/>
</dbReference>
<keyword evidence="12" id="KW-0413">Isomerase</keyword>
<feature type="compositionally biased region" description="Polar residues" evidence="17">
    <location>
        <begin position="874"/>
        <end position="885"/>
    </location>
</feature>
<dbReference type="GO" id="GO:0009338">
    <property type="term" value="C:exodeoxyribonuclease V complex"/>
    <property type="evidence" value="ECO:0007669"/>
    <property type="project" value="TreeGrafter"/>
</dbReference>
<feature type="domain" description="UvrD-like helicase C-terminal" evidence="19">
    <location>
        <begin position="408"/>
        <end position="696"/>
    </location>
</feature>
<keyword evidence="7" id="KW-0269">Exonuclease</keyword>
<proteinExistence type="inferred from homology"/>
<keyword evidence="6 16" id="KW-0347">Helicase</keyword>
<evidence type="ECO:0000256" key="15">
    <source>
        <dbReference type="ARBA" id="ARBA00048988"/>
    </source>
</evidence>
<dbReference type="GO" id="GO:0043138">
    <property type="term" value="F:3'-5' DNA helicase activity"/>
    <property type="evidence" value="ECO:0007669"/>
    <property type="project" value="UniProtKB-EC"/>
</dbReference>
<evidence type="ECO:0000256" key="8">
    <source>
        <dbReference type="ARBA" id="ARBA00022840"/>
    </source>
</evidence>
<keyword evidence="4" id="KW-0227">DNA damage</keyword>
<dbReference type="Gene3D" id="3.40.50.300">
    <property type="entry name" value="P-loop containing nucleotide triphosphate hydrolases"/>
    <property type="match status" value="2"/>
</dbReference>
<keyword evidence="3 16" id="KW-0547">Nucleotide-binding</keyword>
<evidence type="ECO:0000256" key="2">
    <source>
        <dbReference type="ARBA" id="ARBA00022723"/>
    </source>
</evidence>
<evidence type="ECO:0000256" key="12">
    <source>
        <dbReference type="ARBA" id="ARBA00023235"/>
    </source>
</evidence>
<feature type="binding site" evidence="16">
    <location>
        <begin position="26"/>
        <end position="33"/>
    </location>
    <ligand>
        <name>ATP</name>
        <dbReference type="ChEBI" id="CHEBI:30616"/>
    </ligand>
</feature>
<dbReference type="InterPro" id="IPR004586">
    <property type="entry name" value="RecB"/>
</dbReference>
<dbReference type="GO" id="GO:0046872">
    <property type="term" value="F:metal ion binding"/>
    <property type="evidence" value="ECO:0007669"/>
    <property type="project" value="UniProtKB-KW"/>
</dbReference>
<dbReference type="GO" id="GO:0008854">
    <property type="term" value="F:exodeoxyribonuclease V activity"/>
    <property type="evidence" value="ECO:0007669"/>
    <property type="project" value="InterPro"/>
</dbReference>
<dbReference type="PROSITE" id="PS51217">
    <property type="entry name" value="UVRD_HELICASE_CTER"/>
    <property type="match status" value="1"/>
</dbReference>
<evidence type="ECO:0000256" key="5">
    <source>
        <dbReference type="ARBA" id="ARBA00022801"/>
    </source>
</evidence>
<comment type="catalytic activity">
    <reaction evidence="13">
        <text>Couples ATP hydrolysis with the unwinding of duplex DNA by translocating in the 3'-5' direction.</text>
        <dbReference type="EC" id="5.6.2.4"/>
    </reaction>
</comment>
<protein>
    <recommendedName>
        <fullName evidence="14">DNA 3'-5' helicase</fullName>
        <ecNumber evidence="14">5.6.2.4</ecNumber>
    </recommendedName>
</protein>
<dbReference type="HAMAP" id="MF_01485">
    <property type="entry name" value="RecB"/>
    <property type="match status" value="1"/>
</dbReference>
<keyword evidence="8 16" id="KW-0067">ATP-binding</keyword>
<comment type="catalytic activity">
    <reaction evidence="15">
        <text>ATP + H2O = ADP + phosphate + H(+)</text>
        <dbReference type="Rhea" id="RHEA:13065"/>
        <dbReference type="ChEBI" id="CHEBI:15377"/>
        <dbReference type="ChEBI" id="CHEBI:15378"/>
        <dbReference type="ChEBI" id="CHEBI:30616"/>
        <dbReference type="ChEBI" id="CHEBI:43474"/>
        <dbReference type="ChEBI" id="CHEBI:456216"/>
        <dbReference type="EC" id="5.6.2.4"/>
    </reaction>
</comment>
<evidence type="ECO:0000259" key="18">
    <source>
        <dbReference type="PROSITE" id="PS51198"/>
    </source>
</evidence>
<keyword evidence="2" id="KW-0479">Metal-binding</keyword>
<dbReference type="Pfam" id="PF13361">
    <property type="entry name" value="UvrD_C"/>
    <property type="match status" value="1"/>
</dbReference>
<dbReference type="EC" id="5.6.2.4" evidence="14"/>
<evidence type="ECO:0000256" key="17">
    <source>
        <dbReference type="SAM" id="MobiDB-lite"/>
    </source>
</evidence>
<accession>A0A1M6TTQ4</accession>
<dbReference type="AlphaFoldDB" id="A0A1M6TTQ4"/>
<keyword evidence="21" id="KW-1185">Reference proteome</keyword>
<evidence type="ECO:0000256" key="16">
    <source>
        <dbReference type="PROSITE-ProRule" id="PRU00560"/>
    </source>
</evidence>
<dbReference type="EMBL" id="FRAW01000011">
    <property type="protein sequence ID" value="SHK60283.1"/>
    <property type="molecule type" value="Genomic_DNA"/>
</dbReference>
<dbReference type="InterPro" id="IPR011335">
    <property type="entry name" value="Restrct_endonuc-II-like"/>
</dbReference>
<evidence type="ECO:0000256" key="4">
    <source>
        <dbReference type="ARBA" id="ARBA00022763"/>
    </source>
</evidence>
<keyword evidence="9" id="KW-0460">Magnesium</keyword>
<dbReference type="PANTHER" id="PTHR11070:SF23">
    <property type="entry name" value="RECBCD ENZYME SUBUNIT RECB"/>
    <property type="match status" value="1"/>
</dbReference>
<dbReference type="PANTHER" id="PTHR11070">
    <property type="entry name" value="UVRD / RECB / PCRA DNA HELICASE FAMILY MEMBER"/>
    <property type="match status" value="1"/>
</dbReference>
<dbReference type="Gene3D" id="1.10.3170.10">
    <property type="entry name" value="Recbcd, chain B, domain 2"/>
    <property type="match status" value="1"/>
</dbReference>
<dbReference type="SUPFAM" id="SSF52980">
    <property type="entry name" value="Restriction endonuclease-like"/>
    <property type="match status" value="1"/>
</dbReference>
<dbReference type="PROSITE" id="PS51198">
    <property type="entry name" value="UVRD_HELICASE_ATP_BIND"/>
    <property type="match status" value="1"/>
</dbReference>
<dbReference type="GO" id="GO:0003677">
    <property type="term" value="F:DNA binding"/>
    <property type="evidence" value="ECO:0007669"/>
    <property type="project" value="UniProtKB-KW"/>
</dbReference>
<evidence type="ECO:0000313" key="21">
    <source>
        <dbReference type="Proteomes" id="UP000184275"/>
    </source>
</evidence>
<keyword evidence="10" id="KW-0238">DNA-binding</keyword>
<evidence type="ECO:0000256" key="9">
    <source>
        <dbReference type="ARBA" id="ARBA00022842"/>
    </source>
</evidence>
<name>A0A1M6TTQ4_9BACT</name>
<evidence type="ECO:0000256" key="13">
    <source>
        <dbReference type="ARBA" id="ARBA00034617"/>
    </source>
</evidence>
<dbReference type="InterPro" id="IPR011604">
    <property type="entry name" value="PDDEXK-like_dom_sf"/>
</dbReference>
<dbReference type="InterPro" id="IPR014016">
    <property type="entry name" value="UvrD-like_ATP-bd"/>
</dbReference>
<evidence type="ECO:0000256" key="1">
    <source>
        <dbReference type="ARBA" id="ARBA00022722"/>
    </source>
</evidence>
<evidence type="ECO:0000313" key="20">
    <source>
        <dbReference type="EMBL" id="SHK60283.1"/>
    </source>
</evidence>
<evidence type="ECO:0000256" key="6">
    <source>
        <dbReference type="ARBA" id="ARBA00022806"/>
    </source>
</evidence>
<dbReference type="InterPro" id="IPR000212">
    <property type="entry name" value="DNA_helicase_UvrD/REP"/>
</dbReference>
<dbReference type="Gene3D" id="3.90.320.10">
    <property type="match status" value="1"/>
</dbReference>
<keyword evidence="5 16" id="KW-0378">Hydrolase</keyword>
<reference evidence="21" key="1">
    <citation type="submission" date="2016-11" db="EMBL/GenBank/DDBJ databases">
        <authorList>
            <person name="Varghese N."/>
            <person name="Submissions S."/>
        </authorList>
    </citation>
    <scope>NUCLEOTIDE SEQUENCE [LARGE SCALE GENOMIC DNA]</scope>
    <source>
        <strain evidence="21">UWOS</strain>
    </source>
</reference>
<keyword evidence="11" id="KW-0234">DNA repair</keyword>
<feature type="domain" description="UvrD-like helicase ATP-binding" evidence="18">
    <location>
        <begin position="5"/>
        <end position="407"/>
    </location>
</feature>